<evidence type="ECO:0000313" key="4">
    <source>
        <dbReference type="Proteomes" id="UP000774617"/>
    </source>
</evidence>
<accession>A0ABQ8GHC1</accession>
<dbReference type="PANTHER" id="PTHR34502:SF5">
    <property type="entry name" value="DUF6594 DOMAIN-CONTAINING PROTEIN"/>
    <property type="match status" value="1"/>
</dbReference>
<feature type="transmembrane region" description="Helical" evidence="1">
    <location>
        <begin position="268"/>
        <end position="289"/>
    </location>
</feature>
<dbReference type="EMBL" id="JAGTJR010000010">
    <property type="protein sequence ID" value="KAH7053324.1"/>
    <property type="molecule type" value="Genomic_DNA"/>
</dbReference>
<organism evidence="3 4">
    <name type="scientific">Macrophomina phaseolina</name>
    <dbReference type="NCBI Taxonomy" id="35725"/>
    <lineage>
        <taxon>Eukaryota</taxon>
        <taxon>Fungi</taxon>
        <taxon>Dikarya</taxon>
        <taxon>Ascomycota</taxon>
        <taxon>Pezizomycotina</taxon>
        <taxon>Dothideomycetes</taxon>
        <taxon>Dothideomycetes incertae sedis</taxon>
        <taxon>Botryosphaeriales</taxon>
        <taxon>Botryosphaeriaceae</taxon>
        <taxon>Macrophomina</taxon>
    </lineage>
</organism>
<evidence type="ECO:0000256" key="1">
    <source>
        <dbReference type="SAM" id="Phobius"/>
    </source>
</evidence>
<keyword evidence="4" id="KW-1185">Reference proteome</keyword>
<evidence type="ECO:0000313" key="3">
    <source>
        <dbReference type="EMBL" id="KAH7053324.1"/>
    </source>
</evidence>
<feature type="domain" description="DUF6594" evidence="2">
    <location>
        <begin position="15"/>
        <end position="280"/>
    </location>
</feature>
<dbReference type="InterPro" id="IPR046529">
    <property type="entry name" value="DUF6594"/>
</dbReference>
<keyword evidence="1" id="KW-1133">Transmembrane helix</keyword>
<name>A0ABQ8GHC1_9PEZI</name>
<gene>
    <name evidence="3" type="ORF">B0J12DRAFT_51862</name>
</gene>
<comment type="caution">
    <text evidence="3">The sequence shown here is derived from an EMBL/GenBank/DDBJ whole genome shotgun (WGS) entry which is preliminary data.</text>
</comment>
<proteinExistence type="predicted"/>
<keyword evidence="1" id="KW-0472">Membrane</keyword>
<sequence>MTTQAGWQPETRNGYPELASVMGPHREMALFKRFAALSARSLLYRQVELLDLEEQFNIQTNLDRESELPFHKNARALLRSKGHPVSGKQWEMVVEIREKLKEYHGALLQQAQVNKLQDANEYDLSVLRGWLRQREGGNNFLSGLEDKPWRDDMEKDLVSLSNSSGRNLDYSTRWAAEKFVPWLYGKGLQHKKPLSDSEKAGLVEWRDGSYRTASRILGVLTSILMPSVAIITLYFIHNMLARIFAAIGFSVVFSAALALLTTARPTEIVGATAAFGSVQVVFIGSTSMAQ</sequence>
<keyword evidence="1" id="KW-0812">Transmembrane</keyword>
<evidence type="ECO:0000259" key="2">
    <source>
        <dbReference type="Pfam" id="PF20237"/>
    </source>
</evidence>
<reference evidence="3 4" key="1">
    <citation type="journal article" date="2021" name="Nat. Commun.">
        <title>Genetic determinants of endophytism in the Arabidopsis root mycobiome.</title>
        <authorList>
            <person name="Mesny F."/>
            <person name="Miyauchi S."/>
            <person name="Thiergart T."/>
            <person name="Pickel B."/>
            <person name="Atanasova L."/>
            <person name="Karlsson M."/>
            <person name="Huettel B."/>
            <person name="Barry K.W."/>
            <person name="Haridas S."/>
            <person name="Chen C."/>
            <person name="Bauer D."/>
            <person name="Andreopoulos W."/>
            <person name="Pangilinan J."/>
            <person name="LaButti K."/>
            <person name="Riley R."/>
            <person name="Lipzen A."/>
            <person name="Clum A."/>
            <person name="Drula E."/>
            <person name="Henrissat B."/>
            <person name="Kohler A."/>
            <person name="Grigoriev I.V."/>
            <person name="Martin F.M."/>
            <person name="Hacquard S."/>
        </authorList>
    </citation>
    <scope>NUCLEOTIDE SEQUENCE [LARGE SCALE GENOMIC DNA]</scope>
    <source>
        <strain evidence="3 4">MPI-SDFR-AT-0080</strain>
    </source>
</reference>
<protein>
    <recommendedName>
        <fullName evidence="2">DUF6594 domain-containing protein</fullName>
    </recommendedName>
</protein>
<dbReference type="PANTHER" id="PTHR34502">
    <property type="entry name" value="DUF6594 DOMAIN-CONTAINING PROTEIN-RELATED"/>
    <property type="match status" value="1"/>
</dbReference>
<dbReference type="Proteomes" id="UP000774617">
    <property type="component" value="Unassembled WGS sequence"/>
</dbReference>
<feature type="transmembrane region" description="Helical" evidence="1">
    <location>
        <begin position="216"/>
        <end position="237"/>
    </location>
</feature>
<feature type="transmembrane region" description="Helical" evidence="1">
    <location>
        <begin position="243"/>
        <end position="261"/>
    </location>
</feature>
<dbReference type="Pfam" id="PF20237">
    <property type="entry name" value="DUF6594"/>
    <property type="match status" value="1"/>
</dbReference>